<dbReference type="Proteomes" id="UP000267821">
    <property type="component" value="Unassembled WGS sequence"/>
</dbReference>
<keyword evidence="8" id="KW-1185">Reference proteome</keyword>
<feature type="transmembrane region" description="Helical" evidence="6">
    <location>
        <begin position="509"/>
        <end position="528"/>
    </location>
</feature>
<evidence type="ECO:0000256" key="1">
    <source>
        <dbReference type="ARBA" id="ARBA00004141"/>
    </source>
</evidence>
<feature type="transmembrane region" description="Helical" evidence="6">
    <location>
        <begin position="480"/>
        <end position="503"/>
    </location>
</feature>
<dbReference type="PANTHER" id="PTHR11785:SF353">
    <property type="entry name" value="METHIONINE TRANSPORTER (EUROFUNG)"/>
    <property type="match status" value="1"/>
</dbReference>
<feature type="transmembrane region" description="Helical" evidence="6">
    <location>
        <begin position="594"/>
        <end position="618"/>
    </location>
</feature>
<accession>A0A3N4M0M8</accession>
<feature type="transmembrane region" description="Helical" evidence="6">
    <location>
        <begin position="258"/>
        <end position="276"/>
    </location>
</feature>
<evidence type="ECO:0000313" key="7">
    <source>
        <dbReference type="EMBL" id="RPB26491.1"/>
    </source>
</evidence>
<keyword evidence="4 6" id="KW-0472">Membrane</keyword>
<name>A0A3N4M0M8_9PEZI</name>
<reference evidence="7 8" key="1">
    <citation type="journal article" date="2018" name="Nat. Ecol. Evol.">
        <title>Pezizomycetes genomes reveal the molecular basis of ectomycorrhizal truffle lifestyle.</title>
        <authorList>
            <person name="Murat C."/>
            <person name="Payen T."/>
            <person name="Noel B."/>
            <person name="Kuo A."/>
            <person name="Morin E."/>
            <person name="Chen J."/>
            <person name="Kohler A."/>
            <person name="Krizsan K."/>
            <person name="Balestrini R."/>
            <person name="Da Silva C."/>
            <person name="Montanini B."/>
            <person name="Hainaut M."/>
            <person name="Levati E."/>
            <person name="Barry K.W."/>
            <person name="Belfiori B."/>
            <person name="Cichocki N."/>
            <person name="Clum A."/>
            <person name="Dockter R.B."/>
            <person name="Fauchery L."/>
            <person name="Guy J."/>
            <person name="Iotti M."/>
            <person name="Le Tacon F."/>
            <person name="Lindquist E.A."/>
            <person name="Lipzen A."/>
            <person name="Malagnac F."/>
            <person name="Mello A."/>
            <person name="Molinier V."/>
            <person name="Miyauchi S."/>
            <person name="Poulain J."/>
            <person name="Riccioni C."/>
            <person name="Rubini A."/>
            <person name="Sitrit Y."/>
            <person name="Splivallo R."/>
            <person name="Traeger S."/>
            <person name="Wang M."/>
            <person name="Zifcakova L."/>
            <person name="Wipf D."/>
            <person name="Zambonelli A."/>
            <person name="Paolocci F."/>
            <person name="Nowrousian M."/>
            <person name="Ottonello S."/>
            <person name="Baldrian P."/>
            <person name="Spatafora J.W."/>
            <person name="Henrissat B."/>
            <person name="Nagy L.G."/>
            <person name="Aury J.M."/>
            <person name="Wincker P."/>
            <person name="Grigoriev I.V."/>
            <person name="Bonfante P."/>
            <person name="Martin F.M."/>
        </authorList>
    </citation>
    <scope>NUCLEOTIDE SEQUENCE [LARGE SCALE GENOMIC DNA]</scope>
    <source>
        <strain evidence="7 8">ATCC MYA-4762</strain>
    </source>
</reference>
<dbReference type="STRING" id="1051890.A0A3N4M0M8"/>
<sequence length="662" mass="74747">MDPIDSNSSFRRRNEPQFQEHQVQRHADKHHDSYPQDAVIERASIAEESQHSDDNYRTSMDEDIKARIEEARQNRDILLQDHSPRIAKLGIFSTGCLLVNRMIGTGIFEKPKTIWMSTETAAGALFMWVLGGLISYAGMAVYLELGLTIPRYLVHGRWQSVPRSGGEKNYLEYIFKTPKFLATCTYAVIFIFLGNTSGNGIVFATNFLQIIRYPEVVNISDHKTGWIIKGIAAAVVTVACLLHATWRAGGIWIQNSFAIMKIMILWFFIIAGLAAYSGKIGNVMAPGVDLDVTNSFKASEAFTQHYRPNEWITTLLDVSFSFGGFESANYVLSEVKDPARRLKWSTMGSLTLVFVSYILTNISFMTVVSAKRLMSQSDSTISTVFINTLFEGSDNAKRALPALIAVSAFGNISVATFMTSKVKQEIAKEGVLPFSSFWRSEYHTPFSKLFSRKGHVRPHHRQGTPVYPTIPEERTPMPALLLHWLTSLILILSPPAASGYLLFSRLYSYMTQAWFGIFLGGGLLYVGYFKQYVSDYNGGSYQWKNIAGFRPYFGPLIPAFYFLSSLFMVVGAWVPPQNGHYLAYSSIKWFVIPTIGAGLFAVGVVYWFGLVKVLPIFYHKRLRVRRTPYLDRDENFRFEEVTTQWIAGAEESDDEEDPDLIS</sequence>
<dbReference type="Pfam" id="PF13520">
    <property type="entry name" value="AA_permease_2"/>
    <property type="match status" value="1"/>
</dbReference>
<gene>
    <name evidence="7" type="ORF">L211DRAFT_835326</name>
</gene>
<evidence type="ECO:0008006" key="9">
    <source>
        <dbReference type="Google" id="ProtNLM"/>
    </source>
</evidence>
<protein>
    <recommendedName>
        <fullName evidence="9">Amino acid transporter</fullName>
    </recommendedName>
</protein>
<dbReference type="Gene3D" id="1.20.1740.10">
    <property type="entry name" value="Amino acid/polyamine transporter I"/>
    <property type="match status" value="1"/>
</dbReference>
<keyword evidence="3 6" id="KW-1133">Transmembrane helix</keyword>
<feature type="transmembrane region" description="Helical" evidence="6">
    <location>
        <begin position="399"/>
        <end position="418"/>
    </location>
</feature>
<evidence type="ECO:0000313" key="8">
    <source>
        <dbReference type="Proteomes" id="UP000267821"/>
    </source>
</evidence>
<evidence type="ECO:0000256" key="3">
    <source>
        <dbReference type="ARBA" id="ARBA00022989"/>
    </source>
</evidence>
<feature type="compositionally biased region" description="Basic and acidic residues" evidence="5">
    <location>
        <begin position="22"/>
        <end position="34"/>
    </location>
</feature>
<dbReference type="PANTHER" id="PTHR11785">
    <property type="entry name" value="AMINO ACID TRANSPORTER"/>
    <property type="match status" value="1"/>
</dbReference>
<proteinExistence type="predicted"/>
<organism evidence="7 8">
    <name type="scientific">Terfezia boudieri ATCC MYA-4762</name>
    <dbReference type="NCBI Taxonomy" id="1051890"/>
    <lineage>
        <taxon>Eukaryota</taxon>
        <taxon>Fungi</taxon>
        <taxon>Dikarya</taxon>
        <taxon>Ascomycota</taxon>
        <taxon>Pezizomycotina</taxon>
        <taxon>Pezizomycetes</taxon>
        <taxon>Pezizales</taxon>
        <taxon>Pezizaceae</taxon>
        <taxon>Terfezia</taxon>
    </lineage>
</organism>
<keyword evidence="2 6" id="KW-0812">Transmembrane</keyword>
<feature type="transmembrane region" description="Helical" evidence="6">
    <location>
        <begin position="226"/>
        <end position="246"/>
    </location>
</feature>
<evidence type="ECO:0000256" key="5">
    <source>
        <dbReference type="SAM" id="MobiDB-lite"/>
    </source>
</evidence>
<feature type="region of interest" description="Disordered" evidence="5">
    <location>
        <begin position="1"/>
        <end position="37"/>
    </location>
</feature>
<feature type="transmembrane region" description="Helical" evidence="6">
    <location>
        <begin position="350"/>
        <end position="370"/>
    </location>
</feature>
<dbReference type="OrthoDB" id="5982228at2759"/>
<dbReference type="GO" id="GO:0016020">
    <property type="term" value="C:membrane"/>
    <property type="evidence" value="ECO:0007669"/>
    <property type="project" value="UniProtKB-SubCell"/>
</dbReference>
<dbReference type="AlphaFoldDB" id="A0A3N4M0M8"/>
<dbReference type="InterPro" id="IPR050598">
    <property type="entry name" value="AminoAcid_Transporter"/>
</dbReference>
<comment type="subcellular location">
    <subcellularLocation>
        <location evidence="1">Membrane</location>
        <topology evidence="1">Multi-pass membrane protein</topology>
    </subcellularLocation>
</comment>
<feature type="transmembrane region" description="Helical" evidence="6">
    <location>
        <begin position="120"/>
        <end position="143"/>
    </location>
</feature>
<dbReference type="InterPro" id="IPR002293">
    <property type="entry name" value="AA/rel_permease1"/>
</dbReference>
<dbReference type="EMBL" id="ML121534">
    <property type="protein sequence ID" value="RPB26491.1"/>
    <property type="molecule type" value="Genomic_DNA"/>
</dbReference>
<dbReference type="InParanoid" id="A0A3N4M0M8"/>
<evidence type="ECO:0000256" key="6">
    <source>
        <dbReference type="SAM" id="Phobius"/>
    </source>
</evidence>
<evidence type="ECO:0000256" key="2">
    <source>
        <dbReference type="ARBA" id="ARBA00022692"/>
    </source>
</evidence>
<evidence type="ECO:0000256" key="4">
    <source>
        <dbReference type="ARBA" id="ARBA00023136"/>
    </source>
</evidence>
<dbReference type="GO" id="GO:0015179">
    <property type="term" value="F:L-amino acid transmembrane transporter activity"/>
    <property type="evidence" value="ECO:0007669"/>
    <property type="project" value="TreeGrafter"/>
</dbReference>
<feature type="transmembrane region" description="Helical" evidence="6">
    <location>
        <begin position="549"/>
        <end position="574"/>
    </location>
</feature>
<feature type="transmembrane region" description="Helical" evidence="6">
    <location>
        <begin position="180"/>
        <end position="205"/>
    </location>
</feature>